<dbReference type="Proteomes" id="UP000596660">
    <property type="component" value="Unplaced"/>
</dbReference>
<dbReference type="PANTHER" id="PTHR31300:SF3">
    <property type="entry name" value="GB|AAD30234.1"/>
    <property type="match status" value="1"/>
</dbReference>
<organism evidence="1 2">
    <name type="scientific">Chenopodium quinoa</name>
    <name type="common">Quinoa</name>
    <dbReference type="NCBI Taxonomy" id="63459"/>
    <lineage>
        <taxon>Eukaryota</taxon>
        <taxon>Viridiplantae</taxon>
        <taxon>Streptophyta</taxon>
        <taxon>Embryophyta</taxon>
        <taxon>Tracheophyta</taxon>
        <taxon>Spermatophyta</taxon>
        <taxon>Magnoliopsida</taxon>
        <taxon>eudicotyledons</taxon>
        <taxon>Gunneridae</taxon>
        <taxon>Pentapetalae</taxon>
        <taxon>Caryophyllales</taxon>
        <taxon>Chenopodiaceae</taxon>
        <taxon>Chenopodioideae</taxon>
        <taxon>Atripliceae</taxon>
        <taxon>Chenopodium</taxon>
    </lineage>
</organism>
<dbReference type="OrthoDB" id="1844642at2759"/>
<accession>A0A803LVV3</accession>
<name>A0A803LVV3_CHEQI</name>
<dbReference type="Pfam" id="PF04788">
    <property type="entry name" value="DUF620"/>
    <property type="match status" value="1"/>
</dbReference>
<reference evidence="1" key="1">
    <citation type="journal article" date="2017" name="Nature">
        <title>The genome of Chenopodium quinoa.</title>
        <authorList>
            <person name="Jarvis D.E."/>
            <person name="Ho Y.S."/>
            <person name="Lightfoot D.J."/>
            <person name="Schmoeckel S.M."/>
            <person name="Li B."/>
            <person name="Borm T.J.A."/>
            <person name="Ohyanagi H."/>
            <person name="Mineta K."/>
            <person name="Michell C.T."/>
            <person name="Saber N."/>
            <person name="Kharbatia N.M."/>
            <person name="Rupper R.R."/>
            <person name="Sharp A.R."/>
            <person name="Dally N."/>
            <person name="Boughton B.A."/>
            <person name="Woo Y.H."/>
            <person name="Gao G."/>
            <person name="Schijlen E.G.W.M."/>
            <person name="Guo X."/>
            <person name="Momin A.A."/>
            <person name="Negrao S."/>
            <person name="Al-Babili S."/>
            <person name="Gehring C."/>
            <person name="Roessner U."/>
            <person name="Jung C."/>
            <person name="Murphy K."/>
            <person name="Arold S.T."/>
            <person name="Gojobori T."/>
            <person name="van der Linden C.G."/>
            <person name="van Loo E.N."/>
            <person name="Jellen E.N."/>
            <person name="Maughan P.J."/>
            <person name="Tester M."/>
        </authorList>
    </citation>
    <scope>NUCLEOTIDE SEQUENCE [LARGE SCALE GENOMIC DNA]</scope>
    <source>
        <strain evidence="1">cv. PI 614886</strain>
    </source>
</reference>
<evidence type="ECO:0000313" key="1">
    <source>
        <dbReference type="EnsemblPlants" id="AUR62019604-RA:cds"/>
    </source>
</evidence>
<keyword evidence="2" id="KW-1185">Reference proteome</keyword>
<evidence type="ECO:0000313" key="2">
    <source>
        <dbReference type="Proteomes" id="UP000596660"/>
    </source>
</evidence>
<reference evidence="1" key="2">
    <citation type="submission" date="2021-03" db="UniProtKB">
        <authorList>
            <consortium name="EnsemblPlants"/>
        </authorList>
    </citation>
    <scope>IDENTIFICATION</scope>
</reference>
<protein>
    <submittedName>
        <fullName evidence="1">Uncharacterized protein</fullName>
    </submittedName>
</protein>
<dbReference type="RefSeq" id="XP_021773855.1">
    <property type="nucleotide sequence ID" value="XM_021918163.1"/>
</dbReference>
<dbReference type="KEGG" id="cqi:110737817"/>
<dbReference type="InterPro" id="IPR006873">
    <property type="entry name" value="DUF620"/>
</dbReference>
<dbReference type="EnsemblPlants" id="AUR62019604-RA">
    <property type="protein sequence ID" value="AUR62019604-RA:cds"/>
    <property type="gene ID" value="AUR62019604"/>
</dbReference>
<dbReference type="GeneID" id="110737817"/>
<dbReference type="PANTHER" id="PTHR31300">
    <property type="entry name" value="LIPASE"/>
    <property type="match status" value="1"/>
</dbReference>
<sequence>MNRLAPLSEEPFNEEDTKKLSKKTHAWKNWVKNLFFNKKSDLKILLSVLACPLFPVSLQPNQSILQVSSSSQYIIEHFKAATGCKKLEKMVVKNIFATGKVSMTMLEEPSLSGSSAAVVAAGATHKGCFVMWEMLPNKWSIELVVGAHKVLAGSDGNVAWRCTPWLGSHPAKGGVRPLRRALQGLDPMAISEAFSVAQYMGEKEIMGVDCFVLKLSAEQNDLADRSDNTAETIKHVTFGYFSQKSGLLVYLEDSYLTRIQSPGACPRYWETTIGSKIEDYRTVEGVMIAHSGQTHAIITRFGDNLKSGPTILRMEEAWMIDDFAFNVQGLSMDCFILPQEVKSSCLEEKLKQGPLFPLDR</sequence>
<dbReference type="OMA" id="YRIVEGV"/>
<gene>
    <name evidence="1" type="primary">LOC110737817</name>
</gene>
<dbReference type="AlphaFoldDB" id="A0A803LVV3"/>
<proteinExistence type="predicted"/>
<dbReference type="Gramene" id="AUR62019604-RA">
    <property type="protein sequence ID" value="AUR62019604-RA:cds"/>
    <property type="gene ID" value="AUR62019604"/>
</dbReference>